<keyword evidence="2" id="KW-1185">Reference proteome</keyword>
<evidence type="ECO:0000313" key="1">
    <source>
        <dbReference type="EnsemblMetazoa" id="CJA35185.1"/>
    </source>
</evidence>
<dbReference type="GO" id="GO:1902884">
    <property type="term" value="P:positive regulation of response to oxidative stress"/>
    <property type="evidence" value="ECO:0007669"/>
    <property type="project" value="InterPro"/>
</dbReference>
<dbReference type="PANTHER" id="PTHR22900">
    <property type="entry name" value="PROTEIN CBG14245-RELATED"/>
    <property type="match status" value="1"/>
</dbReference>
<reference evidence="2" key="1">
    <citation type="submission" date="2010-08" db="EMBL/GenBank/DDBJ databases">
        <authorList>
            <consortium name="Caenorhabditis japonica Sequencing Consortium"/>
            <person name="Wilson R.K."/>
        </authorList>
    </citation>
    <scope>NUCLEOTIDE SEQUENCE [LARGE SCALE GENOMIC DNA]</scope>
    <source>
        <strain evidence="2">DF5081</strain>
    </source>
</reference>
<dbReference type="AlphaFoldDB" id="A0A8R1EJW1"/>
<proteinExistence type="predicted"/>
<organism evidence="1 2">
    <name type="scientific">Caenorhabditis japonica</name>
    <dbReference type="NCBI Taxonomy" id="281687"/>
    <lineage>
        <taxon>Eukaryota</taxon>
        <taxon>Metazoa</taxon>
        <taxon>Ecdysozoa</taxon>
        <taxon>Nematoda</taxon>
        <taxon>Chromadorea</taxon>
        <taxon>Rhabditida</taxon>
        <taxon>Rhabditina</taxon>
        <taxon>Rhabditomorpha</taxon>
        <taxon>Rhabditoidea</taxon>
        <taxon>Rhabditidae</taxon>
        <taxon>Peloderinae</taxon>
        <taxon>Caenorhabditis</taxon>
    </lineage>
</organism>
<dbReference type="GO" id="GO:0047756">
    <property type="term" value="F:chondroitin 4-sulfotransferase activity"/>
    <property type="evidence" value="ECO:0007669"/>
    <property type="project" value="InterPro"/>
</dbReference>
<dbReference type="PANTHER" id="PTHR22900:SF9">
    <property type="entry name" value="CARBOHYDRATE SULFOTRANSFERASE-RELATED"/>
    <property type="match status" value="1"/>
</dbReference>
<sequence>MMGADREQRHASILQLANILSTRGVRSEIVDKVRRESMIGETAHSTHKSPQRMIAEKLVAEDAVVREYLHKIYFFDYVIFPFRRDRLDGKYQTDFWKKKVPDN</sequence>
<dbReference type="EnsemblMetazoa" id="CJA35185.1">
    <property type="protein sequence ID" value="CJA35185.1"/>
    <property type="gene ID" value="WBGene00211032"/>
</dbReference>
<reference evidence="1" key="2">
    <citation type="submission" date="2022-06" db="UniProtKB">
        <authorList>
            <consortium name="EnsemblMetazoa"/>
        </authorList>
    </citation>
    <scope>IDENTIFICATION</scope>
    <source>
        <strain evidence="1">DF5081</strain>
    </source>
</reference>
<dbReference type="GO" id="GO:0050650">
    <property type="term" value="P:chondroitin sulfate proteoglycan biosynthetic process"/>
    <property type="evidence" value="ECO:0007669"/>
    <property type="project" value="InterPro"/>
</dbReference>
<protein>
    <submittedName>
        <fullName evidence="1">Uncharacterized protein</fullName>
    </submittedName>
</protein>
<dbReference type="InterPro" id="IPR005331">
    <property type="entry name" value="Sulfotransferase"/>
</dbReference>
<dbReference type="Proteomes" id="UP000005237">
    <property type="component" value="Unassembled WGS sequence"/>
</dbReference>
<dbReference type="GO" id="GO:0016020">
    <property type="term" value="C:membrane"/>
    <property type="evidence" value="ECO:0007669"/>
    <property type="project" value="InterPro"/>
</dbReference>
<accession>A0A8R1EJW1</accession>
<name>A0A8R1EJW1_CAEJA</name>
<dbReference type="Pfam" id="PF03567">
    <property type="entry name" value="Sulfotransfer_2"/>
    <property type="match status" value="1"/>
</dbReference>
<dbReference type="InterPro" id="IPR007669">
    <property type="entry name" value="Chst-1-like"/>
</dbReference>
<evidence type="ECO:0000313" key="2">
    <source>
        <dbReference type="Proteomes" id="UP000005237"/>
    </source>
</evidence>